<dbReference type="Proteomes" id="UP000821853">
    <property type="component" value="Unassembled WGS sequence"/>
</dbReference>
<proteinExistence type="predicted"/>
<dbReference type="VEuPathDB" id="VectorBase:HLOH_044043"/>
<sequence>MAGEPDTSSTQPVELWSTELGLPADCVEFCPARPQLFVAGTYKLNEEGGERQGAVCAFRLLDGVKAEPLCPAGHQQPLAGVLDIKWTGSLLAAPSQTATCNCTAFHRRGTSWNWERLAKRLLLAP</sequence>
<name>A0A9J6FQ29_HAELO</name>
<evidence type="ECO:0000313" key="1">
    <source>
        <dbReference type="EMBL" id="KAH9365386.1"/>
    </source>
</evidence>
<protein>
    <submittedName>
        <fullName evidence="1">Uncharacterized protein</fullName>
    </submittedName>
</protein>
<reference evidence="1 2" key="1">
    <citation type="journal article" date="2020" name="Cell">
        <title>Large-Scale Comparative Analyses of Tick Genomes Elucidate Their Genetic Diversity and Vector Capacities.</title>
        <authorList>
            <consortium name="Tick Genome and Microbiome Consortium (TIGMIC)"/>
            <person name="Jia N."/>
            <person name="Wang J."/>
            <person name="Shi W."/>
            <person name="Du L."/>
            <person name="Sun Y."/>
            <person name="Zhan W."/>
            <person name="Jiang J.F."/>
            <person name="Wang Q."/>
            <person name="Zhang B."/>
            <person name="Ji P."/>
            <person name="Bell-Sakyi L."/>
            <person name="Cui X.M."/>
            <person name="Yuan T.T."/>
            <person name="Jiang B.G."/>
            <person name="Yang W.F."/>
            <person name="Lam T.T."/>
            <person name="Chang Q.C."/>
            <person name="Ding S.J."/>
            <person name="Wang X.J."/>
            <person name="Zhu J.G."/>
            <person name="Ruan X.D."/>
            <person name="Zhao L."/>
            <person name="Wei J.T."/>
            <person name="Ye R.Z."/>
            <person name="Que T.C."/>
            <person name="Du C.H."/>
            <person name="Zhou Y.H."/>
            <person name="Cheng J.X."/>
            <person name="Dai P.F."/>
            <person name="Guo W.B."/>
            <person name="Han X.H."/>
            <person name="Huang E.J."/>
            <person name="Li L.F."/>
            <person name="Wei W."/>
            <person name="Gao Y.C."/>
            <person name="Liu J.Z."/>
            <person name="Shao H.Z."/>
            <person name="Wang X."/>
            <person name="Wang C.C."/>
            <person name="Yang T.C."/>
            <person name="Huo Q.B."/>
            <person name="Li W."/>
            <person name="Chen H.Y."/>
            <person name="Chen S.E."/>
            <person name="Zhou L.G."/>
            <person name="Ni X.B."/>
            <person name="Tian J.H."/>
            <person name="Sheng Y."/>
            <person name="Liu T."/>
            <person name="Pan Y.S."/>
            <person name="Xia L.Y."/>
            <person name="Li J."/>
            <person name="Zhao F."/>
            <person name="Cao W.C."/>
        </authorList>
    </citation>
    <scope>NUCLEOTIDE SEQUENCE [LARGE SCALE GENOMIC DNA]</scope>
    <source>
        <strain evidence="1">HaeL-2018</strain>
    </source>
</reference>
<dbReference type="EMBL" id="JABSTR010000003">
    <property type="protein sequence ID" value="KAH9365386.1"/>
    <property type="molecule type" value="Genomic_DNA"/>
</dbReference>
<dbReference type="OrthoDB" id="1930760at2759"/>
<evidence type="ECO:0000313" key="2">
    <source>
        <dbReference type="Proteomes" id="UP000821853"/>
    </source>
</evidence>
<gene>
    <name evidence="1" type="ORF">HPB48_016603</name>
</gene>
<organism evidence="1 2">
    <name type="scientific">Haemaphysalis longicornis</name>
    <name type="common">Bush tick</name>
    <dbReference type="NCBI Taxonomy" id="44386"/>
    <lineage>
        <taxon>Eukaryota</taxon>
        <taxon>Metazoa</taxon>
        <taxon>Ecdysozoa</taxon>
        <taxon>Arthropoda</taxon>
        <taxon>Chelicerata</taxon>
        <taxon>Arachnida</taxon>
        <taxon>Acari</taxon>
        <taxon>Parasitiformes</taxon>
        <taxon>Ixodida</taxon>
        <taxon>Ixodoidea</taxon>
        <taxon>Ixodidae</taxon>
        <taxon>Haemaphysalinae</taxon>
        <taxon>Haemaphysalis</taxon>
    </lineage>
</organism>
<dbReference type="AlphaFoldDB" id="A0A9J6FQ29"/>
<keyword evidence="2" id="KW-1185">Reference proteome</keyword>
<accession>A0A9J6FQ29</accession>
<comment type="caution">
    <text evidence="1">The sequence shown here is derived from an EMBL/GenBank/DDBJ whole genome shotgun (WGS) entry which is preliminary data.</text>
</comment>